<gene>
    <name evidence="4" type="ORF">AKJ09_07700</name>
</gene>
<dbReference type="Gene3D" id="3.10.580.10">
    <property type="entry name" value="CBS-domain"/>
    <property type="match status" value="1"/>
</dbReference>
<dbReference type="KEGG" id="llu:AKJ09_07700"/>
<dbReference type="InterPro" id="IPR046342">
    <property type="entry name" value="CBS_dom_sf"/>
</dbReference>
<feature type="domain" description="CBS" evidence="3">
    <location>
        <begin position="89"/>
        <end position="143"/>
    </location>
</feature>
<dbReference type="STRING" id="1391654.AKJ09_07700"/>
<protein>
    <submittedName>
        <fullName evidence="4">CBS domain protein</fullName>
    </submittedName>
</protein>
<dbReference type="AlphaFoldDB" id="A0A0K1Q5U8"/>
<organism evidence="4 5">
    <name type="scientific">Labilithrix luteola</name>
    <dbReference type="NCBI Taxonomy" id="1391654"/>
    <lineage>
        <taxon>Bacteria</taxon>
        <taxon>Pseudomonadati</taxon>
        <taxon>Myxococcota</taxon>
        <taxon>Polyangia</taxon>
        <taxon>Polyangiales</taxon>
        <taxon>Labilitrichaceae</taxon>
        <taxon>Labilithrix</taxon>
    </lineage>
</organism>
<dbReference type="SUPFAM" id="SSF54631">
    <property type="entry name" value="CBS-domain pair"/>
    <property type="match status" value="1"/>
</dbReference>
<dbReference type="RefSeq" id="WP_240488690.1">
    <property type="nucleotide sequence ID" value="NZ_CP012333.1"/>
</dbReference>
<dbReference type="InterPro" id="IPR051257">
    <property type="entry name" value="Diverse_CBS-Domain"/>
</dbReference>
<dbReference type="InterPro" id="IPR000644">
    <property type="entry name" value="CBS_dom"/>
</dbReference>
<accession>A0A0K1Q5U8</accession>
<dbReference type="Pfam" id="PF00571">
    <property type="entry name" value="CBS"/>
    <property type="match status" value="2"/>
</dbReference>
<proteinExistence type="predicted"/>
<dbReference type="PROSITE" id="PS51371">
    <property type="entry name" value="CBS"/>
    <property type="match status" value="2"/>
</dbReference>
<keyword evidence="1 2" id="KW-0129">CBS domain</keyword>
<evidence type="ECO:0000259" key="3">
    <source>
        <dbReference type="PROSITE" id="PS51371"/>
    </source>
</evidence>
<evidence type="ECO:0000313" key="4">
    <source>
        <dbReference type="EMBL" id="AKV01037.1"/>
    </source>
</evidence>
<dbReference type="EMBL" id="CP012333">
    <property type="protein sequence ID" value="AKV01037.1"/>
    <property type="molecule type" value="Genomic_DNA"/>
</dbReference>
<evidence type="ECO:0000313" key="5">
    <source>
        <dbReference type="Proteomes" id="UP000064967"/>
    </source>
</evidence>
<sequence>MTTQTHARTTRVTKHSKLTMNDVMTAQPVTVGRDQPLAVAHAMMREHGCRHLPVLEHGDLVGVVSQRDLYFLETIAGVDMDTDRVDDAMSSDAYAVTPDAPVQEVAAEMAAHKYGCAVVMERGRVAGIFTATDALRVLAGFVP</sequence>
<keyword evidence="5" id="KW-1185">Reference proteome</keyword>
<name>A0A0K1Q5U8_9BACT</name>
<dbReference type="PANTHER" id="PTHR43080:SF2">
    <property type="entry name" value="CBS DOMAIN-CONTAINING PROTEIN"/>
    <property type="match status" value="1"/>
</dbReference>
<evidence type="ECO:0000256" key="2">
    <source>
        <dbReference type="PROSITE-ProRule" id="PRU00703"/>
    </source>
</evidence>
<evidence type="ECO:0000256" key="1">
    <source>
        <dbReference type="ARBA" id="ARBA00023122"/>
    </source>
</evidence>
<reference evidence="4 5" key="1">
    <citation type="submission" date="2015-08" db="EMBL/GenBank/DDBJ databases">
        <authorList>
            <person name="Babu N.S."/>
            <person name="Beckwith C.J."/>
            <person name="Beseler K.G."/>
            <person name="Brison A."/>
            <person name="Carone J.V."/>
            <person name="Caskin T.P."/>
            <person name="Diamond M."/>
            <person name="Durham M.E."/>
            <person name="Foxe J.M."/>
            <person name="Go M."/>
            <person name="Henderson B.A."/>
            <person name="Jones I.B."/>
            <person name="McGettigan J.A."/>
            <person name="Micheletti S.J."/>
            <person name="Nasrallah M.E."/>
            <person name="Ortiz D."/>
            <person name="Piller C.R."/>
            <person name="Privatt S.R."/>
            <person name="Schneider S.L."/>
            <person name="Sharp S."/>
            <person name="Smith T.C."/>
            <person name="Stanton J.D."/>
            <person name="Ullery H.E."/>
            <person name="Wilson R.J."/>
            <person name="Serrano M.G."/>
            <person name="Buck G."/>
            <person name="Lee V."/>
            <person name="Wang Y."/>
            <person name="Carvalho R."/>
            <person name="Voegtly L."/>
            <person name="Shi R."/>
            <person name="Duckworth R."/>
            <person name="Johnson A."/>
            <person name="Loviza R."/>
            <person name="Walstead R."/>
            <person name="Shah Z."/>
            <person name="Kiflezghi M."/>
            <person name="Wade K."/>
            <person name="Ball S.L."/>
            <person name="Bradley K.W."/>
            <person name="Asai D.J."/>
            <person name="Bowman C.A."/>
            <person name="Russell D.A."/>
            <person name="Pope W.H."/>
            <person name="Jacobs-Sera D."/>
            <person name="Hendrix R.W."/>
            <person name="Hatfull G.F."/>
        </authorList>
    </citation>
    <scope>NUCLEOTIDE SEQUENCE [LARGE SCALE GENOMIC DNA]</scope>
    <source>
        <strain evidence="4 5">DSM 27648</strain>
    </source>
</reference>
<dbReference type="Proteomes" id="UP000064967">
    <property type="component" value="Chromosome"/>
</dbReference>
<dbReference type="SMART" id="SM00116">
    <property type="entry name" value="CBS"/>
    <property type="match status" value="2"/>
</dbReference>
<feature type="domain" description="CBS" evidence="3">
    <location>
        <begin position="24"/>
        <end position="80"/>
    </location>
</feature>
<dbReference type="PANTHER" id="PTHR43080">
    <property type="entry name" value="CBS DOMAIN-CONTAINING PROTEIN CBSX3, MITOCHONDRIAL"/>
    <property type="match status" value="1"/>
</dbReference>